<evidence type="ECO:0000259" key="6">
    <source>
        <dbReference type="PROSITE" id="PS50863"/>
    </source>
</evidence>
<comment type="caution">
    <text evidence="7">The sequence shown here is derived from an EMBL/GenBank/DDBJ whole genome shotgun (WGS) entry which is preliminary data.</text>
</comment>
<accession>A0A1R3JC76</accession>
<name>A0A1R3JC76_9ROSI</name>
<dbReference type="OrthoDB" id="934222at2759"/>
<sequence length="121" mass="13881">MACFSKVLGKVDTEKQMAIPTDFVEHLPYHEGGCTIYFPVFDASGHEWRFGYYIRSDVNSRYAKPVFQGDWHQFVSTKNLVPGDRIIFRVERTAAGDPRYTIAAQKPNKLFGQVIGWGKEF</sequence>
<dbReference type="SUPFAM" id="SSF101936">
    <property type="entry name" value="DNA-binding pseudobarrel domain"/>
    <property type="match status" value="1"/>
</dbReference>
<dbReference type="InterPro" id="IPR003340">
    <property type="entry name" value="B3_DNA-bd"/>
</dbReference>
<dbReference type="AlphaFoldDB" id="A0A1R3JC76"/>
<protein>
    <recommendedName>
        <fullName evidence="6">TF-B3 domain-containing protein</fullName>
    </recommendedName>
</protein>
<evidence type="ECO:0000256" key="5">
    <source>
        <dbReference type="ARBA" id="ARBA00023242"/>
    </source>
</evidence>
<keyword evidence="2" id="KW-0805">Transcription regulation</keyword>
<dbReference type="CDD" id="cd10017">
    <property type="entry name" value="B3_DNA"/>
    <property type="match status" value="1"/>
</dbReference>
<evidence type="ECO:0000256" key="3">
    <source>
        <dbReference type="ARBA" id="ARBA00023125"/>
    </source>
</evidence>
<dbReference type="Pfam" id="PF02362">
    <property type="entry name" value="B3"/>
    <property type="match status" value="1"/>
</dbReference>
<evidence type="ECO:0000313" key="8">
    <source>
        <dbReference type="Proteomes" id="UP000187203"/>
    </source>
</evidence>
<dbReference type="GO" id="GO:0005634">
    <property type="term" value="C:nucleus"/>
    <property type="evidence" value="ECO:0007669"/>
    <property type="project" value="UniProtKB-SubCell"/>
</dbReference>
<evidence type="ECO:0000256" key="2">
    <source>
        <dbReference type="ARBA" id="ARBA00023015"/>
    </source>
</evidence>
<evidence type="ECO:0000256" key="4">
    <source>
        <dbReference type="ARBA" id="ARBA00023163"/>
    </source>
</evidence>
<dbReference type="Proteomes" id="UP000187203">
    <property type="component" value="Unassembled WGS sequence"/>
</dbReference>
<dbReference type="InterPro" id="IPR015300">
    <property type="entry name" value="DNA-bd_pseudobarrel_sf"/>
</dbReference>
<dbReference type="Gene3D" id="2.40.330.10">
    <property type="entry name" value="DNA-binding pseudobarrel domain"/>
    <property type="match status" value="1"/>
</dbReference>
<feature type="domain" description="TF-B3" evidence="6">
    <location>
        <begin position="2"/>
        <end position="108"/>
    </location>
</feature>
<organism evidence="7 8">
    <name type="scientific">Corchorus olitorius</name>
    <dbReference type="NCBI Taxonomy" id="93759"/>
    <lineage>
        <taxon>Eukaryota</taxon>
        <taxon>Viridiplantae</taxon>
        <taxon>Streptophyta</taxon>
        <taxon>Embryophyta</taxon>
        <taxon>Tracheophyta</taxon>
        <taxon>Spermatophyta</taxon>
        <taxon>Magnoliopsida</taxon>
        <taxon>eudicotyledons</taxon>
        <taxon>Gunneridae</taxon>
        <taxon>Pentapetalae</taxon>
        <taxon>rosids</taxon>
        <taxon>malvids</taxon>
        <taxon>Malvales</taxon>
        <taxon>Malvaceae</taxon>
        <taxon>Grewioideae</taxon>
        <taxon>Apeibeae</taxon>
        <taxon>Corchorus</taxon>
    </lineage>
</organism>
<keyword evidence="4" id="KW-0804">Transcription</keyword>
<comment type="subcellular location">
    <subcellularLocation>
        <location evidence="1">Nucleus</location>
    </subcellularLocation>
</comment>
<proteinExistence type="predicted"/>
<evidence type="ECO:0000313" key="7">
    <source>
        <dbReference type="EMBL" id="OMO92409.1"/>
    </source>
</evidence>
<evidence type="ECO:0000256" key="1">
    <source>
        <dbReference type="ARBA" id="ARBA00004123"/>
    </source>
</evidence>
<dbReference type="GO" id="GO:0003677">
    <property type="term" value="F:DNA binding"/>
    <property type="evidence" value="ECO:0007669"/>
    <property type="project" value="UniProtKB-KW"/>
</dbReference>
<keyword evidence="3" id="KW-0238">DNA-binding</keyword>
<dbReference type="PROSITE" id="PS50863">
    <property type="entry name" value="B3"/>
    <property type="match status" value="1"/>
</dbReference>
<keyword evidence="5" id="KW-0539">Nucleus</keyword>
<dbReference type="EMBL" id="AWUE01016365">
    <property type="protein sequence ID" value="OMO92409.1"/>
    <property type="molecule type" value="Genomic_DNA"/>
</dbReference>
<reference evidence="8" key="1">
    <citation type="submission" date="2013-09" db="EMBL/GenBank/DDBJ databases">
        <title>Corchorus olitorius genome sequencing.</title>
        <authorList>
            <person name="Alam M."/>
            <person name="Haque M.S."/>
            <person name="Islam M.S."/>
            <person name="Emdad E.M."/>
            <person name="Islam M.M."/>
            <person name="Ahmed B."/>
            <person name="Halim A."/>
            <person name="Hossen Q.M.M."/>
            <person name="Hossain M.Z."/>
            <person name="Ahmed R."/>
            <person name="Khan M.M."/>
            <person name="Islam R."/>
            <person name="Rashid M.M."/>
            <person name="Khan S.A."/>
            <person name="Rahman M.S."/>
            <person name="Alam M."/>
            <person name="Yahiya A.S."/>
            <person name="Khan M.S."/>
            <person name="Azam M.S."/>
            <person name="Haque T."/>
            <person name="Lashkar M.Z.H."/>
            <person name="Akhand A.I."/>
            <person name="Morshed G."/>
            <person name="Roy S."/>
            <person name="Uddin K.S."/>
            <person name="Rabeya T."/>
            <person name="Hossain A.S."/>
            <person name="Chowdhury A."/>
            <person name="Snigdha A.R."/>
            <person name="Mortoza M.S."/>
            <person name="Matin S.A."/>
            <person name="Hoque S.M.E."/>
            <person name="Islam M.K."/>
            <person name="Roy D.K."/>
            <person name="Haider R."/>
            <person name="Moosa M.M."/>
            <person name="Elias S.M."/>
            <person name="Hasan A.M."/>
            <person name="Jahan S."/>
            <person name="Shafiuddin M."/>
            <person name="Mahmood N."/>
            <person name="Shommy N.S."/>
        </authorList>
    </citation>
    <scope>NUCLEOTIDE SEQUENCE [LARGE SCALE GENOMIC DNA]</scope>
    <source>
        <strain evidence="8">cv. O-4</strain>
    </source>
</reference>
<keyword evidence="8" id="KW-1185">Reference proteome</keyword>
<gene>
    <name evidence="7" type="ORF">COLO4_17587</name>
</gene>